<dbReference type="EMBL" id="WNXC01000003">
    <property type="protein sequence ID" value="MBB2149465.1"/>
    <property type="molecule type" value="Genomic_DNA"/>
</dbReference>
<name>A0ABR6EW16_9SPHI</name>
<comment type="caution">
    <text evidence="2">The sequence shown here is derived from an EMBL/GenBank/DDBJ whole genome shotgun (WGS) entry which is preliminary data.</text>
</comment>
<sequence>MQKLIKPMIYQNAGIAKSLLLFVLMGCLLLSACAVRKGLQSFFTEVSPVSQTAMKLNKVVSSRDILTTDIAFSCAVALPSENGKYFFKQSIIQKSSSALMLFFLLPAFLLSVLSLKKDKLSSVPSGLVLSGSPVPLFIKNRLLLI</sequence>
<feature type="transmembrane region" description="Helical" evidence="1">
    <location>
        <begin position="97"/>
        <end position="115"/>
    </location>
</feature>
<proteinExistence type="predicted"/>
<reference evidence="2 3" key="1">
    <citation type="submission" date="2019-11" db="EMBL/GenBank/DDBJ databases">
        <title>Description of Pedobacter sp. LMG 31462T.</title>
        <authorList>
            <person name="Carlier A."/>
            <person name="Qi S."/>
            <person name="Vandamme P."/>
        </authorList>
    </citation>
    <scope>NUCLEOTIDE SEQUENCE [LARGE SCALE GENOMIC DNA]</scope>
    <source>
        <strain evidence="2 3">LMG 31462</strain>
    </source>
</reference>
<keyword evidence="1" id="KW-0472">Membrane</keyword>
<evidence type="ECO:0008006" key="4">
    <source>
        <dbReference type="Google" id="ProtNLM"/>
    </source>
</evidence>
<evidence type="ECO:0000313" key="3">
    <source>
        <dbReference type="Proteomes" id="UP000636110"/>
    </source>
</evidence>
<keyword evidence="1" id="KW-1133">Transmembrane helix</keyword>
<dbReference type="RefSeq" id="WP_182957092.1">
    <property type="nucleotide sequence ID" value="NZ_WNXC01000003.1"/>
</dbReference>
<dbReference type="Proteomes" id="UP000636110">
    <property type="component" value="Unassembled WGS sequence"/>
</dbReference>
<accession>A0ABR6EW16</accession>
<evidence type="ECO:0000256" key="1">
    <source>
        <dbReference type="SAM" id="Phobius"/>
    </source>
</evidence>
<organism evidence="2 3">
    <name type="scientific">Pedobacter gandavensis</name>
    <dbReference type="NCBI Taxonomy" id="2679963"/>
    <lineage>
        <taxon>Bacteria</taxon>
        <taxon>Pseudomonadati</taxon>
        <taxon>Bacteroidota</taxon>
        <taxon>Sphingobacteriia</taxon>
        <taxon>Sphingobacteriales</taxon>
        <taxon>Sphingobacteriaceae</taxon>
        <taxon>Pedobacter</taxon>
    </lineage>
</organism>
<keyword evidence="1" id="KW-0812">Transmembrane</keyword>
<gene>
    <name evidence="2" type="ORF">GM920_11185</name>
</gene>
<protein>
    <recommendedName>
        <fullName evidence="4">Lipoprotein</fullName>
    </recommendedName>
</protein>
<keyword evidence="3" id="KW-1185">Reference proteome</keyword>
<evidence type="ECO:0000313" key="2">
    <source>
        <dbReference type="EMBL" id="MBB2149465.1"/>
    </source>
</evidence>
<dbReference type="PROSITE" id="PS51257">
    <property type="entry name" value="PROKAR_LIPOPROTEIN"/>
    <property type="match status" value="1"/>
</dbReference>